<organism evidence="3 4">
    <name type="scientific">Actinacidiphila acididurans</name>
    <dbReference type="NCBI Taxonomy" id="2784346"/>
    <lineage>
        <taxon>Bacteria</taxon>
        <taxon>Bacillati</taxon>
        <taxon>Actinomycetota</taxon>
        <taxon>Actinomycetes</taxon>
        <taxon>Kitasatosporales</taxon>
        <taxon>Streptomycetaceae</taxon>
        <taxon>Actinacidiphila</taxon>
    </lineage>
</organism>
<proteinExistence type="predicted"/>
<dbReference type="RefSeq" id="WP_205360178.1">
    <property type="nucleotide sequence ID" value="NZ_JADKYB010000017.1"/>
</dbReference>
<keyword evidence="1" id="KW-0175">Coiled coil</keyword>
<evidence type="ECO:0000256" key="1">
    <source>
        <dbReference type="SAM" id="Coils"/>
    </source>
</evidence>
<accession>A0ABS2TY76</accession>
<dbReference type="Proteomes" id="UP000749040">
    <property type="component" value="Unassembled WGS sequence"/>
</dbReference>
<gene>
    <name evidence="3" type="ORF">ITX44_27860</name>
</gene>
<sequence>MDIAAVVALVFFLAFVTLAVVATVRTVRTVRRTISRGSAQARRVVEDSRLRARRLALTGPAGELVQLRLDLRASIDSTYTALEERRDEDASLSEASQLFARLNEHARALDNELRLLEREPDRARLAKRLPPLAKRVRRITHAADSLRWAAQDRARRFADDELSALSRDIQIEADALRHWVPPAGPAVPGPDPLGPTPAPAEWPKLEKPPGE</sequence>
<evidence type="ECO:0008006" key="5">
    <source>
        <dbReference type="Google" id="ProtNLM"/>
    </source>
</evidence>
<protein>
    <recommendedName>
        <fullName evidence="5">Secreted protein</fullName>
    </recommendedName>
</protein>
<evidence type="ECO:0000313" key="4">
    <source>
        <dbReference type="Proteomes" id="UP000749040"/>
    </source>
</evidence>
<feature type="compositionally biased region" description="Pro residues" evidence="2">
    <location>
        <begin position="182"/>
        <end position="200"/>
    </location>
</feature>
<comment type="caution">
    <text evidence="3">The sequence shown here is derived from an EMBL/GenBank/DDBJ whole genome shotgun (WGS) entry which is preliminary data.</text>
</comment>
<reference evidence="3 4" key="1">
    <citation type="submission" date="2021-01" db="EMBL/GenBank/DDBJ databases">
        <title>Streptomyces acididurans sp. nov., isolated from a peat swamp forest soil.</title>
        <authorList>
            <person name="Chantavorakit T."/>
            <person name="Duangmal K."/>
        </authorList>
    </citation>
    <scope>NUCLEOTIDE SEQUENCE [LARGE SCALE GENOMIC DNA]</scope>
    <source>
        <strain evidence="3 4">KK5PA1</strain>
    </source>
</reference>
<dbReference type="EMBL" id="JADKYB010000017">
    <property type="protein sequence ID" value="MBM9508304.1"/>
    <property type="molecule type" value="Genomic_DNA"/>
</dbReference>
<evidence type="ECO:0000256" key="2">
    <source>
        <dbReference type="SAM" id="MobiDB-lite"/>
    </source>
</evidence>
<evidence type="ECO:0000313" key="3">
    <source>
        <dbReference type="EMBL" id="MBM9508304.1"/>
    </source>
</evidence>
<feature type="coiled-coil region" evidence="1">
    <location>
        <begin position="92"/>
        <end position="119"/>
    </location>
</feature>
<name>A0ABS2TY76_9ACTN</name>
<keyword evidence="4" id="KW-1185">Reference proteome</keyword>
<feature type="region of interest" description="Disordered" evidence="2">
    <location>
        <begin position="180"/>
        <end position="211"/>
    </location>
</feature>